<proteinExistence type="predicted"/>
<dbReference type="RefSeq" id="WP_245749471.1">
    <property type="nucleotide sequence ID" value="NZ_FOCE01000007.1"/>
</dbReference>
<gene>
    <name evidence="2" type="ORF">SAMN04488103_107136</name>
</gene>
<protein>
    <submittedName>
        <fullName evidence="2">Pimeloyl-ACP methyl ester carboxylesterase</fullName>
    </submittedName>
</protein>
<dbReference type="InterPro" id="IPR000073">
    <property type="entry name" value="AB_hydrolase_1"/>
</dbReference>
<dbReference type="PANTHER" id="PTHR43798">
    <property type="entry name" value="MONOACYLGLYCEROL LIPASE"/>
    <property type="match status" value="1"/>
</dbReference>
<dbReference type="Gene3D" id="3.40.50.1820">
    <property type="entry name" value="alpha/beta hydrolase"/>
    <property type="match status" value="1"/>
</dbReference>
<dbReference type="PRINTS" id="PR00111">
    <property type="entry name" value="ABHYDROLASE"/>
</dbReference>
<reference evidence="2 3" key="1">
    <citation type="submission" date="2016-10" db="EMBL/GenBank/DDBJ databases">
        <authorList>
            <person name="de Groot N.N."/>
        </authorList>
    </citation>
    <scope>NUCLEOTIDE SEQUENCE [LARGE SCALE GENOMIC DNA]</scope>
    <source>
        <strain evidence="2 3">DSM 3857</strain>
    </source>
</reference>
<evidence type="ECO:0000313" key="2">
    <source>
        <dbReference type="EMBL" id="SEN75403.1"/>
    </source>
</evidence>
<dbReference type="STRING" id="933059.SAMN04488103_107136"/>
<evidence type="ECO:0000313" key="3">
    <source>
        <dbReference type="Proteomes" id="UP000198761"/>
    </source>
</evidence>
<organism evidence="2 3">
    <name type="scientific">Gemmobacter aquatilis</name>
    <dbReference type="NCBI Taxonomy" id="933059"/>
    <lineage>
        <taxon>Bacteria</taxon>
        <taxon>Pseudomonadati</taxon>
        <taxon>Pseudomonadota</taxon>
        <taxon>Alphaproteobacteria</taxon>
        <taxon>Rhodobacterales</taxon>
        <taxon>Paracoccaceae</taxon>
        <taxon>Gemmobacter</taxon>
    </lineage>
</organism>
<dbReference type="Pfam" id="PF12697">
    <property type="entry name" value="Abhydrolase_6"/>
    <property type="match status" value="1"/>
</dbReference>
<feature type="domain" description="AB hydrolase-1" evidence="1">
    <location>
        <begin position="25"/>
        <end position="259"/>
    </location>
</feature>
<name>A0A1H8J3A4_9RHOB</name>
<dbReference type="InterPro" id="IPR029058">
    <property type="entry name" value="AB_hydrolase_fold"/>
</dbReference>
<dbReference type="InterPro" id="IPR050266">
    <property type="entry name" value="AB_hydrolase_sf"/>
</dbReference>
<dbReference type="EMBL" id="FOCE01000007">
    <property type="protein sequence ID" value="SEN75403.1"/>
    <property type="molecule type" value="Genomic_DNA"/>
</dbReference>
<sequence>MNWQALLGGHPTAVRVWGQGARQLLALHCSLAHAGAWSGVATQLGGVTFSAPDLPGHGRSADWDGAEDLHLVATRMAVALAERIGGPVDLLGHSFGGTIALRVALERPDLVRSLTLIEPVLFSAVRQAGAPEFDDFAKGYAEVIETIRQNPAAAAALFHNRWGHGDFTRLPALQRDYMTHRMGLVLGQNPVLLDDIAGLSLPGRIEGLARPVLLLEGADSPPVIGAIQRVLAARLPQARRVIVPGAGHMLPITHAAAVATEIRRLLADTA</sequence>
<keyword evidence="3" id="KW-1185">Reference proteome</keyword>
<accession>A0A1H8J3A4</accession>
<dbReference type="Proteomes" id="UP000198761">
    <property type="component" value="Unassembled WGS sequence"/>
</dbReference>
<dbReference type="AlphaFoldDB" id="A0A1H8J3A4"/>
<dbReference type="PANTHER" id="PTHR43798:SF33">
    <property type="entry name" value="HYDROLASE, PUTATIVE (AFU_ORTHOLOGUE AFUA_2G14860)-RELATED"/>
    <property type="match status" value="1"/>
</dbReference>
<evidence type="ECO:0000259" key="1">
    <source>
        <dbReference type="Pfam" id="PF12697"/>
    </source>
</evidence>
<dbReference type="GO" id="GO:0016020">
    <property type="term" value="C:membrane"/>
    <property type="evidence" value="ECO:0007669"/>
    <property type="project" value="TreeGrafter"/>
</dbReference>
<dbReference type="SUPFAM" id="SSF53474">
    <property type="entry name" value="alpha/beta-Hydrolases"/>
    <property type="match status" value="1"/>
</dbReference>